<dbReference type="OrthoDB" id="4557883at2"/>
<dbReference type="CDD" id="cd00093">
    <property type="entry name" value="HTH_XRE"/>
    <property type="match status" value="1"/>
</dbReference>
<accession>A0A0G3HD75</accession>
<evidence type="ECO:0000313" key="2">
    <source>
        <dbReference type="EMBL" id="AKK09918.1"/>
    </source>
</evidence>
<evidence type="ECO:0000313" key="3">
    <source>
        <dbReference type="Proteomes" id="UP000035540"/>
    </source>
</evidence>
<dbReference type="GO" id="GO:0003677">
    <property type="term" value="F:DNA binding"/>
    <property type="evidence" value="ECO:0007669"/>
    <property type="project" value="InterPro"/>
</dbReference>
<name>A0A0G3HD75_9CORY</name>
<evidence type="ECO:0000259" key="1">
    <source>
        <dbReference type="PROSITE" id="PS50943"/>
    </source>
</evidence>
<dbReference type="KEGG" id="cted:CTEST_12560"/>
<dbReference type="Proteomes" id="UP000035540">
    <property type="component" value="Chromosome"/>
</dbReference>
<dbReference type="SMART" id="SM00530">
    <property type="entry name" value="HTH_XRE"/>
    <property type="match status" value="1"/>
</dbReference>
<dbReference type="EMBL" id="CP011545">
    <property type="protein sequence ID" value="AKK09918.1"/>
    <property type="molecule type" value="Genomic_DNA"/>
</dbReference>
<dbReference type="Gene3D" id="1.10.260.40">
    <property type="entry name" value="lambda repressor-like DNA-binding domains"/>
    <property type="match status" value="1"/>
</dbReference>
<dbReference type="PROSITE" id="PS50943">
    <property type="entry name" value="HTH_CROC1"/>
    <property type="match status" value="1"/>
</dbReference>
<dbReference type="SUPFAM" id="SSF47413">
    <property type="entry name" value="lambda repressor-like DNA-binding domains"/>
    <property type="match status" value="1"/>
</dbReference>
<organism evidence="2 3">
    <name type="scientific">Corynebacterium testudinoris</name>
    <dbReference type="NCBI Taxonomy" id="136857"/>
    <lineage>
        <taxon>Bacteria</taxon>
        <taxon>Bacillati</taxon>
        <taxon>Actinomycetota</taxon>
        <taxon>Actinomycetes</taxon>
        <taxon>Mycobacteriales</taxon>
        <taxon>Corynebacteriaceae</taxon>
        <taxon>Corynebacterium</taxon>
    </lineage>
</organism>
<dbReference type="InterPro" id="IPR001387">
    <property type="entry name" value="Cro/C1-type_HTH"/>
</dbReference>
<dbReference type="RefSeq" id="WP_047254001.1">
    <property type="nucleotide sequence ID" value="NZ_CP011545.1"/>
</dbReference>
<feature type="domain" description="HTH cro/C1-type" evidence="1">
    <location>
        <begin position="13"/>
        <end position="64"/>
    </location>
</feature>
<proteinExistence type="predicted"/>
<gene>
    <name evidence="2" type="ORF">CTEST_12560</name>
</gene>
<dbReference type="InterPro" id="IPR010982">
    <property type="entry name" value="Lambda_DNA-bd_dom_sf"/>
</dbReference>
<sequence length="83" mass="9263">MFVQSPMMFADFVRSQRVQRGMTQQDLGSQAGMSRRWVQDLESGKLVPSLEATLRVASAFGYELHLEPMPSASPLDALFDELA</sequence>
<dbReference type="AlphaFoldDB" id="A0A0G3HD75"/>
<dbReference type="STRING" id="136857.CTEST_12560"/>
<keyword evidence="3" id="KW-1185">Reference proteome</keyword>
<dbReference type="PATRIC" id="fig|136857.5.peg.2481"/>
<dbReference type="Pfam" id="PF13560">
    <property type="entry name" value="HTH_31"/>
    <property type="match status" value="1"/>
</dbReference>
<protein>
    <submittedName>
        <fullName evidence="2">Putative transcriptional regulator</fullName>
    </submittedName>
</protein>
<reference evidence="2 3" key="1">
    <citation type="journal article" date="2015" name="Genome Announc.">
        <title>Complete Genome Sequence of the Type Strain Corynebacterium testudinoris DSM 44614, Recovered from Necrotic Lesions in the Mouth of a Tortoise.</title>
        <authorList>
            <person name="Ruckert C."/>
            <person name="Kriete M."/>
            <person name="Jaenicke S."/>
            <person name="Winkler A."/>
            <person name="Tauch A."/>
        </authorList>
    </citation>
    <scope>NUCLEOTIDE SEQUENCE [LARGE SCALE GENOMIC DNA]</scope>
    <source>
        <strain evidence="2 3">DSM 44614</strain>
    </source>
</reference>
<reference evidence="3" key="2">
    <citation type="submission" date="2015-05" db="EMBL/GenBank/DDBJ databases">
        <title>Complete genome sequence of Corynebacterium testudinoris DSM 44614, recovered from necrotic lesions in the mouth of a tortoise.</title>
        <authorList>
            <person name="Ruckert C."/>
            <person name="Albersmeier A."/>
            <person name="Winkler A."/>
            <person name="Tauch A."/>
        </authorList>
    </citation>
    <scope>NUCLEOTIDE SEQUENCE [LARGE SCALE GENOMIC DNA]</scope>
    <source>
        <strain evidence="3">DSM 44614</strain>
    </source>
</reference>